<name>A0A8I1AAQ0_THEIN</name>
<dbReference type="FunFam" id="3.40.1190.20:FF:000003">
    <property type="entry name" value="Phosphomethylpyrimidine kinase ThiD"/>
    <property type="match status" value="1"/>
</dbReference>
<keyword evidence="3" id="KW-0808">Transferase</keyword>
<evidence type="ECO:0000256" key="2">
    <source>
        <dbReference type="ARBA" id="ARBA00012104"/>
    </source>
</evidence>
<evidence type="ECO:0000313" key="16">
    <source>
        <dbReference type="Proteomes" id="UP000633619"/>
    </source>
</evidence>
<evidence type="ECO:0000256" key="7">
    <source>
        <dbReference type="ARBA" id="ARBA00022840"/>
    </source>
</evidence>
<dbReference type="Pfam" id="PF08543">
    <property type="entry name" value="Phos_pyr_kin"/>
    <property type="match status" value="1"/>
</dbReference>
<evidence type="ECO:0000256" key="11">
    <source>
        <dbReference type="ARBA" id="ARBA00042396"/>
    </source>
</evidence>
<evidence type="ECO:0000256" key="8">
    <source>
        <dbReference type="ARBA" id="ARBA00022842"/>
    </source>
</evidence>
<comment type="caution">
    <text evidence="15">The sequence shown here is derived from an EMBL/GenBank/DDBJ whole genome shotgun (WGS) entry which is preliminary data.</text>
</comment>
<dbReference type="PANTHER" id="PTHR20858:SF19">
    <property type="entry name" value="PYRIDOXINE KINASE"/>
    <property type="match status" value="1"/>
</dbReference>
<dbReference type="GO" id="GO:0046872">
    <property type="term" value="F:metal ion binding"/>
    <property type="evidence" value="ECO:0007669"/>
    <property type="project" value="UniProtKB-KW"/>
</dbReference>
<dbReference type="InterPro" id="IPR029056">
    <property type="entry name" value="Ribokinase-like"/>
</dbReference>
<evidence type="ECO:0000256" key="6">
    <source>
        <dbReference type="ARBA" id="ARBA00022777"/>
    </source>
</evidence>
<dbReference type="GO" id="GO:0005524">
    <property type="term" value="F:ATP binding"/>
    <property type="evidence" value="ECO:0007669"/>
    <property type="project" value="UniProtKB-KW"/>
</dbReference>
<dbReference type="GO" id="GO:0008972">
    <property type="term" value="F:phosphomethylpyrimidine kinase activity"/>
    <property type="evidence" value="ECO:0007669"/>
    <property type="project" value="InterPro"/>
</dbReference>
<dbReference type="InterPro" id="IPR013749">
    <property type="entry name" value="PM/HMP-P_kinase-1"/>
</dbReference>
<feature type="domain" description="Pyridoxamine kinase/Phosphomethylpyrimidine kinase" evidence="14">
    <location>
        <begin position="14"/>
        <end position="260"/>
    </location>
</feature>
<evidence type="ECO:0000259" key="14">
    <source>
        <dbReference type="Pfam" id="PF08543"/>
    </source>
</evidence>
<evidence type="ECO:0000313" key="15">
    <source>
        <dbReference type="EMBL" id="MBH8595791.1"/>
    </source>
</evidence>
<reference evidence="15 16" key="1">
    <citation type="submission" date="2020-12" db="EMBL/GenBank/DDBJ databases">
        <title>WGS of Thermoactinomyces spp.</title>
        <authorList>
            <person name="Cheng K."/>
        </authorList>
    </citation>
    <scope>NUCLEOTIDE SEQUENCE [LARGE SCALE GENOMIC DNA]</scope>
    <source>
        <strain evidence="16">CICC 10671\DSM 43846</strain>
    </source>
</reference>
<evidence type="ECO:0000256" key="3">
    <source>
        <dbReference type="ARBA" id="ARBA00022679"/>
    </source>
</evidence>
<gene>
    <name evidence="15" type="primary">pdxK</name>
    <name evidence="15" type="ORF">I8U20_10655</name>
</gene>
<dbReference type="Proteomes" id="UP000633619">
    <property type="component" value="Unassembled WGS sequence"/>
</dbReference>
<dbReference type="PANTHER" id="PTHR20858">
    <property type="entry name" value="PHOSPHOMETHYLPYRIMIDINE KINASE"/>
    <property type="match status" value="1"/>
</dbReference>
<dbReference type="Gene3D" id="3.40.1190.20">
    <property type="match status" value="1"/>
</dbReference>
<keyword evidence="6 15" id="KW-0418">Kinase</keyword>
<dbReference type="EMBL" id="JAECVW010000006">
    <property type="protein sequence ID" value="MBH8595791.1"/>
    <property type="molecule type" value="Genomic_DNA"/>
</dbReference>
<evidence type="ECO:0000256" key="1">
    <source>
        <dbReference type="ARBA" id="ARBA00009879"/>
    </source>
</evidence>
<comment type="similarity">
    <text evidence="1">Belongs to the ThiD family.</text>
</comment>
<sequence length="275" mass="29940">MTTRYKVLTIAGSDSSGGAGIQADLKTFQERGVYGMSAITTIVAMDPDHQWNHKVFPIPFDTFQDQLKTILQGIGIHALKTGMLGSVEIIEYVAQTIRSQDVPVVIDPVMVCKGTDEVLNPETADALREILIPLATVATPNLFEAGQLSKMHPIRTVEEMKEAAARIHDLGAKVVIIKGGSKLEHEKAVDVVYDGHTFEVMEEERVKTPYVHGAGCTFSAAITAELAKGKTVPEAIRLAKAFITEAIRGGFPLNEYVGPVLHMGYRLKNGNEDLK</sequence>
<dbReference type="NCBIfam" id="TIGR00097">
    <property type="entry name" value="HMP-P_kinase"/>
    <property type="match status" value="1"/>
</dbReference>
<dbReference type="GO" id="GO:0008478">
    <property type="term" value="F:pyridoxal kinase activity"/>
    <property type="evidence" value="ECO:0007669"/>
    <property type="project" value="UniProtKB-EC"/>
</dbReference>
<protein>
    <recommendedName>
        <fullName evidence="2">pyridoxal kinase</fullName>
        <ecNumber evidence="2">2.7.1.35</ecNumber>
    </recommendedName>
    <alternativeName>
        <fullName evidence="10">PN/PL/PM kinase</fullName>
    </alternativeName>
    <alternativeName>
        <fullName evidence="11">Pyridoxal kinase</fullName>
    </alternativeName>
    <alternativeName>
        <fullName evidence="9">Pyridoxamine kinase</fullName>
    </alternativeName>
    <alternativeName>
        <fullName evidence="12">Vitamin B6 kinase</fullName>
    </alternativeName>
</protein>
<dbReference type="GO" id="GO:0008902">
    <property type="term" value="F:hydroxymethylpyrimidine kinase activity"/>
    <property type="evidence" value="ECO:0007669"/>
    <property type="project" value="TreeGrafter"/>
</dbReference>
<keyword evidence="8" id="KW-0460">Magnesium</keyword>
<dbReference type="SUPFAM" id="SSF53613">
    <property type="entry name" value="Ribokinase-like"/>
    <property type="match status" value="1"/>
</dbReference>
<dbReference type="EC" id="2.7.1.35" evidence="2"/>
<dbReference type="RefSeq" id="WP_181732250.1">
    <property type="nucleotide sequence ID" value="NZ_JACEIR010000006.1"/>
</dbReference>
<dbReference type="NCBIfam" id="NF009259">
    <property type="entry name" value="PRK12616.1"/>
    <property type="match status" value="1"/>
</dbReference>
<dbReference type="GO" id="GO:0009228">
    <property type="term" value="P:thiamine biosynthetic process"/>
    <property type="evidence" value="ECO:0007669"/>
    <property type="project" value="InterPro"/>
</dbReference>
<accession>A0A8I1AAQ0</accession>
<keyword evidence="16" id="KW-1185">Reference proteome</keyword>
<comment type="catalytic activity">
    <reaction evidence="13">
        <text>pyridoxal + ATP = pyridoxal 5'-phosphate + ADP + H(+)</text>
        <dbReference type="Rhea" id="RHEA:10224"/>
        <dbReference type="ChEBI" id="CHEBI:15378"/>
        <dbReference type="ChEBI" id="CHEBI:17310"/>
        <dbReference type="ChEBI" id="CHEBI:30616"/>
        <dbReference type="ChEBI" id="CHEBI:456216"/>
        <dbReference type="ChEBI" id="CHEBI:597326"/>
        <dbReference type="EC" id="2.7.1.35"/>
    </reaction>
</comment>
<dbReference type="InterPro" id="IPR004399">
    <property type="entry name" value="HMP/HMP-P_kinase_dom"/>
</dbReference>
<dbReference type="GO" id="GO:0005829">
    <property type="term" value="C:cytosol"/>
    <property type="evidence" value="ECO:0007669"/>
    <property type="project" value="TreeGrafter"/>
</dbReference>
<keyword evidence="5" id="KW-0547">Nucleotide-binding</keyword>
<evidence type="ECO:0000256" key="13">
    <source>
        <dbReference type="ARBA" id="ARBA00049293"/>
    </source>
</evidence>
<dbReference type="NCBIfam" id="NF009077">
    <property type="entry name" value="PRK12412.1"/>
    <property type="match status" value="1"/>
</dbReference>
<evidence type="ECO:0000256" key="10">
    <source>
        <dbReference type="ARBA" id="ARBA00042348"/>
    </source>
</evidence>
<dbReference type="AlphaFoldDB" id="A0A8I1AAQ0"/>
<evidence type="ECO:0000256" key="9">
    <source>
        <dbReference type="ARBA" id="ARBA00042307"/>
    </source>
</evidence>
<evidence type="ECO:0000256" key="5">
    <source>
        <dbReference type="ARBA" id="ARBA00022741"/>
    </source>
</evidence>
<proteinExistence type="inferred from homology"/>
<dbReference type="CDD" id="cd01169">
    <property type="entry name" value="HMPP_kinase"/>
    <property type="match status" value="1"/>
</dbReference>
<organism evidence="15 16">
    <name type="scientific">Thermoactinomyces intermedius</name>
    <dbReference type="NCBI Taxonomy" id="2024"/>
    <lineage>
        <taxon>Bacteria</taxon>
        <taxon>Bacillati</taxon>
        <taxon>Bacillota</taxon>
        <taxon>Bacilli</taxon>
        <taxon>Bacillales</taxon>
        <taxon>Thermoactinomycetaceae</taxon>
        <taxon>Thermoactinomyces</taxon>
    </lineage>
</organism>
<evidence type="ECO:0000256" key="4">
    <source>
        <dbReference type="ARBA" id="ARBA00022723"/>
    </source>
</evidence>
<keyword evidence="7" id="KW-0067">ATP-binding</keyword>
<keyword evidence="4" id="KW-0479">Metal-binding</keyword>
<evidence type="ECO:0000256" key="12">
    <source>
        <dbReference type="ARBA" id="ARBA00042531"/>
    </source>
</evidence>